<name>A0AAI8YU18_9PEZI</name>
<feature type="domain" description="DEP" evidence="6">
    <location>
        <begin position="1004"/>
        <end position="1079"/>
    </location>
</feature>
<dbReference type="PANTHER" id="PTHR13179:SF8">
    <property type="entry name" value="GATOR COMPLEX PROTEIN DEPDC5"/>
    <property type="match status" value="1"/>
</dbReference>
<dbReference type="PROSITE" id="PS50186">
    <property type="entry name" value="DEP"/>
    <property type="match status" value="1"/>
</dbReference>
<gene>
    <name evidence="7" type="ORF">LECACI_7A001976</name>
</gene>
<feature type="region of interest" description="Disordered" evidence="5">
    <location>
        <begin position="1109"/>
        <end position="1136"/>
    </location>
</feature>
<dbReference type="Gene3D" id="1.10.10.10">
    <property type="entry name" value="Winged helix-like DNA-binding domain superfamily/Winged helix DNA-binding domain"/>
    <property type="match status" value="1"/>
</dbReference>
<dbReference type="Proteomes" id="UP001296104">
    <property type="component" value="Unassembled WGS sequence"/>
</dbReference>
<feature type="compositionally biased region" description="Polar residues" evidence="5">
    <location>
        <begin position="577"/>
        <end position="587"/>
    </location>
</feature>
<dbReference type="InterPro" id="IPR036390">
    <property type="entry name" value="WH_DNA-bd_sf"/>
</dbReference>
<dbReference type="InterPro" id="IPR048255">
    <property type="entry name" value="IML1_N"/>
</dbReference>
<dbReference type="PANTHER" id="PTHR13179">
    <property type="entry name" value="DEP DOMAIN CONTAINING PROTEIN 5"/>
    <property type="match status" value="1"/>
</dbReference>
<evidence type="ECO:0000256" key="1">
    <source>
        <dbReference type="ARBA" id="ARBA00004148"/>
    </source>
</evidence>
<dbReference type="GO" id="GO:1990130">
    <property type="term" value="C:GATOR1 complex"/>
    <property type="evidence" value="ECO:0007669"/>
    <property type="project" value="TreeGrafter"/>
</dbReference>
<protein>
    <recommendedName>
        <fullName evidence="3">Vacuolar membrane-associated protein IML1</fullName>
    </recommendedName>
    <alternativeName>
        <fullName evidence="4">Vacuolar membrane-associated protein iml1</fullName>
    </alternativeName>
</protein>
<keyword evidence="8" id="KW-1185">Reference proteome</keyword>
<comment type="similarity">
    <text evidence="2">Belongs to the IML1 family.</text>
</comment>
<feature type="region of interest" description="Disordered" evidence="5">
    <location>
        <begin position="573"/>
        <end position="614"/>
    </location>
</feature>
<sequence length="1419" mass="159093">MAIEEEKEEEEEAKPCTIVLHDDRVTRVDILAGNRVLHVGEFAWLTAPGARKLCIAPAGLAINSTEVSIHISLAARFGFENRTQGRIQIIEDVDSATATHVELFFRDQLLSRADMWQLMGCVQDTVIYQGQILNYLDTECAEVKQVYIAGREVESAISIHPHTKPIFRSGCARYAILVEISQEMLENWTNGELMYERLVDGFLPELFQRWESLKVKHQVSIICFGRIRTAAPQGKRDSQGEHPGEDFFHVLKSEGASSSWQHIVRKVKKALNDYHLPRNVSLAAESNILEAIHLTALDYADDQTDAYLMSTGTSIIAVTAGAGLFEADHTLLKQTTDLLVGNSIGVDIVALASKPLHPVPLFKYEHAGITEYALPHWVDISFWKQPHDVQASTWALCEPNGPVNDISLPVLRESNWGEVDGPTMDYHDNEVFEDKTGKASEALQMVNGLSNSDPTGSVETMKGVPIAVPMSRQSPKKHREPSPPPPPESPTSSITSPVKETVNRPERQRPKPHPLMQIGRKISVGPKGLAPSRGVASTTVSVTYAQQNKDVGPGSFMPSDTSSGLARAIRASLAKKPSQQSLASRVSNPDEFHSQPIAINAGNENSRPEIRDPASDVEQKIADTMVGTVLENDTSLSATPKAGHLFARKGSLNDTLDMLSPWVMLLNPCNPRRDNMKVASQYRKWQHVFPRAVSRGSFKWSSMCMPAALPLTAEYKPSASELETHYVKKVRRHVLSNSSSLKDEAARILVERLIDVRLIRGWQIVTIRNSGSDQTYQTQNKPTLMSLGRHYHEVQRLSDFEVQIVQYQPKAGIGSVGQAMQHYLTSYEPKLRTVTGMNAKPEITYHQEADISDWSPLDEYILGLGAMPDLNVAFKVRFVLIPIDMNKSNNSRLGGLSDEERRIEGIQRLTQTWQRQRYYSTEDQQHQVSLTKAKNASTTERDPNPLAIDYQTKDASIVINAHGPLLATPLEDGELSTPLFMEAEKHHSSNFDSAKLVKQMQELPPYGVEMRDRRWLTLTHLKCFRGDEMTTWLLSVFKDLEYREDAVAIGNELMSRGIFTHVRQKHKFRDGHYFYQISSAHRTTDYPDTQGFFSKAPWKSVPATPVAESMKSPALRPVSGDSSSSSSHGTPITGPADTKQILLSQMMLYNVDPQRKSDHLQVVKLHYDRIHNPENCYHIQLEWLVTSTKLVRDAISRWTGVVDGYGLKLVQVPLEEASKFREHHPFDQPQPIKLALRPPDKNVLQTPVIEPHNASQRQVEDRLAYYKALLRKLGFAMDNEAASSFKPDLNVTYSYGPPTYTYTQFVHNSGLVLAQITDQSDSSDFLLLPNRLASSRISSSSKNTEGDLVESIIKDFKAFCRDEVQLKKFYTLLERPRGRTPRSSPFFSPNSQGHLAADVDVPPMQLPQHLLHRTGQRWG</sequence>
<accession>A0AAI8YU18</accession>
<evidence type="ECO:0000256" key="4">
    <source>
        <dbReference type="ARBA" id="ARBA00021881"/>
    </source>
</evidence>
<feature type="region of interest" description="Disordered" evidence="5">
    <location>
        <begin position="924"/>
        <end position="943"/>
    </location>
</feature>
<comment type="subcellular location">
    <subcellularLocation>
        <location evidence="1">Vacuole membrane</location>
        <topology evidence="1">Peripheral membrane protein</topology>
    </subcellularLocation>
</comment>
<dbReference type="Pfam" id="PF12257">
    <property type="entry name" value="IML1"/>
    <property type="match status" value="1"/>
</dbReference>
<proteinExistence type="inferred from homology"/>
<dbReference type="GO" id="GO:0005774">
    <property type="term" value="C:vacuolar membrane"/>
    <property type="evidence" value="ECO:0007669"/>
    <property type="project" value="UniProtKB-SubCell"/>
</dbReference>
<reference evidence="7" key="1">
    <citation type="submission" date="2023-11" db="EMBL/GenBank/DDBJ databases">
        <authorList>
            <person name="Alioto T."/>
            <person name="Alioto T."/>
            <person name="Gomez Garrido J."/>
        </authorList>
    </citation>
    <scope>NUCLEOTIDE SEQUENCE</scope>
</reference>
<dbReference type="GO" id="GO:0035556">
    <property type="term" value="P:intracellular signal transduction"/>
    <property type="evidence" value="ECO:0007669"/>
    <property type="project" value="InterPro"/>
</dbReference>
<dbReference type="Pfam" id="PF00610">
    <property type="entry name" value="DEP"/>
    <property type="match status" value="1"/>
</dbReference>
<evidence type="ECO:0000313" key="8">
    <source>
        <dbReference type="Proteomes" id="UP001296104"/>
    </source>
</evidence>
<comment type="caution">
    <text evidence="7">The sequence shown here is derived from an EMBL/GenBank/DDBJ whole genome shotgun (WGS) entry which is preliminary data.</text>
</comment>
<evidence type="ECO:0000259" key="6">
    <source>
        <dbReference type="PROSITE" id="PS50186"/>
    </source>
</evidence>
<dbReference type="GO" id="GO:0010508">
    <property type="term" value="P:positive regulation of autophagy"/>
    <property type="evidence" value="ECO:0007669"/>
    <property type="project" value="TreeGrafter"/>
</dbReference>
<evidence type="ECO:0000256" key="2">
    <source>
        <dbReference type="ARBA" id="ARBA00005643"/>
    </source>
</evidence>
<dbReference type="EMBL" id="CAVMBE010000008">
    <property type="protein sequence ID" value="CAK3870518.1"/>
    <property type="molecule type" value="Genomic_DNA"/>
</dbReference>
<dbReference type="InterPro" id="IPR036388">
    <property type="entry name" value="WH-like_DNA-bd_sf"/>
</dbReference>
<dbReference type="InterPro" id="IPR027244">
    <property type="entry name" value="IML1"/>
</dbReference>
<dbReference type="GO" id="GO:1904262">
    <property type="term" value="P:negative regulation of TORC1 signaling"/>
    <property type="evidence" value="ECO:0007669"/>
    <property type="project" value="TreeGrafter"/>
</dbReference>
<evidence type="ECO:0000256" key="3">
    <source>
        <dbReference type="ARBA" id="ARBA00018529"/>
    </source>
</evidence>
<organism evidence="7 8">
    <name type="scientific">Lecanosticta acicola</name>
    <dbReference type="NCBI Taxonomy" id="111012"/>
    <lineage>
        <taxon>Eukaryota</taxon>
        <taxon>Fungi</taxon>
        <taxon>Dikarya</taxon>
        <taxon>Ascomycota</taxon>
        <taxon>Pezizomycotina</taxon>
        <taxon>Dothideomycetes</taxon>
        <taxon>Dothideomycetidae</taxon>
        <taxon>Mycosphaerellales</taxon>
        <taxon>Mycosphaerellaceae</taxon>
        <taxon>Lecanosticta</taxon>
    </lineage>
</organism>
<evidence type="ECO:0000256" key="5">
    <source>
        <dbReference type="SAM" id="MobiDB-lite"/>
    </source>
</evidence>
<feature type="compositionally biased region" description="Polar residues" evidence="5">
    <location>
        <begin position="924"/>
        <end position="938"/>
    </location>
</feature>
<dbReference type="GO" id="GO:0005096">
    <property type="term" value="F:GTPase activator activity"/>
    <property type="evidence" value="ECO:0007669"/>
    <property type="project" value="InterPro"/>
</dbReference>
<dbReference type="SUPFAM" id="SSF46785">
    <property type="entry name" value="Winged helix' DNA-binding domain"/>
    <property type="match status" value="1"/>
</dbReference>
<evidence type="ECO:0000313" key="7">
    <source>
        <dbReference type="EMBL" id="CAK3870518.1"/>
    </source>
</evidence>
<dbReference type="SMART" id="SM00049">
    <property type="entry name" value="DEP"/>
    <property type="match status" value="1"/>
</dbReference>
<dbReference type="InterPro" id="IPR000591">
    <property type="entry name" value="DEP_dom"/>
</dbReference>
<feature type="region of interest" description="Disordered" evidence="5">
    <location>
        <begin position="470"/>
        <end position="517"/>
    </location>
</feature>